<dbReference type="EMBL" id="GHES01044130">
    <property type="protein sequence ID" value="MPA74689.1"/>
    <property type="molecule type" value="Transcribed_RNA"/>
</dbReference>
<dbReference type="PANTHER" id="PTHR34452:SF14">
    <property type="entry name" value="MYOSIN HEAVY CHAIN, MUSCLE"/>
    <property type="match status" value="1"/>
</dbReference>
<reference evidence="4" key="1">
    <citation type="submission" date="2019-08" db="EMBL/GenBank/DDBJ databases">
        <title>Reference gene set and small RNA set construction with multiple tissues from Davidia involucrata Baill.</title>
        <authorList>
            <person name="Yang H."/>
            <person name="Zhou C."/>
            <person name="Li G."/>
            <person name="Wang J."/>
            <person name="Gao P."/>
            <person name="Wang M."/>
            <person name="Wang R."/>
            <person name="Zhao Y."/>
        </authorList>
    </citation>
    <scope>NUCLEOTIDE SEQUENCE</scope>
    <source>
        <tissue evidence="4">Mixed with DoveR01_LX</tissue>
    </source>
</reference>
<protein>
    <submittedName>
        <fullName evidence="4">Putative myosin-3</fullName>
    </submittedName>
</protein>
<feature type="compositionally biased region" description="Polar residues" evidence="2">
    <location>
        <begin position="244"/>
        <end position="264"/>
    </location>
</feature>
<evidence type="ECO:0000256" key="2">
    <source>
        <dbReference type="SAM" id="MobiDB-lite"/>
    </source>
</evidence>
<feature type="coiled-coil region" evidence="1">
    <location>
        <begin position="586"/>
        <end position="656"/>
    </location>
</feature>
<dbReference type="InterPro" id="IPR019448">
    <property type="entry name" value="NT-C2"/>
</dbReference>
<gene>
    <name evidence="4" type="ORF">Din_044130</name>
</gene>
<dbReference type="Pfam" id="PF10358">
    <property type="entry name" value="NT-C2"/>
    <property type="match status" value="1"/>
</dbReference>
<feature type="region of interest" description="Disordered" evidence="2">
    <location>
        <begin position="208"/>
        <end position="278"/>
    </location>
</feature>
<evidence type="ECO:0000259" key="3">
    <source>
        <dbReference type="PROSITE" id="PS51840"/>
    </source>
</evidence>
<organism evidence="4">
    <name type="scientific">Davidia involucrata</name>
    <name type="common">Dove tree</name>
    <dbReference type="NCBI Taxonomy" id="16924"/>
    <lineage>
        <taxon>Eukaryota</taxon>
        <taxon>Viridiplantae</taxon>
        <taxon>Streptophyta</taxon>
        <taxon>Embryophyta</taxon>
        <taxon>Tracheophyta</taxon>
        <taxon>Spermatophyta</taxon>
        <taxon>Magnoliopsida</taxon>
        <taxon>eudicotyledons</taxon>
        <taxon>Gunneridae</taxon>
        <taxon>Pentapetalae</taxon>
        <taxon>asterids</taxon>
        <taxon>Cornales</taxon>
        <taxon>Nyssaceae</taxon>
        <taxon>Davidia</taxon>
    </lineage>
</organism>
<dbReference type="AlphaFoldDB" id="A0A5B7C0I2"/>
<name>A0A5B7C0I2_DAVIN</name>
<evidence type="ECO:0000256" key="1">
    <source>
        <dbReference type="SAM" id="Coils"/>
    </source>
</evidence>
<dbReference type="PROSITE" id="PS51840">
    <property type="entry name" value="C2_NT"/>
    <property type="match status" value="1"/>
</dbReference>
<dbReference type="PANTHER" id="PTHR34452">
    <property type="entry name" value="MYOSIN HEAVY CHAIN-RELATED PROTEIN"/>
    <property type="match status" value="1"/>
</dbReference>
<feature type="coiled-coil region" evidence="1">
    <location>
        <begin position="740"/>
        <end position="837"/>
    </location>
</feature>
<accession>A0A5B7C0I2</accession>
<keyword evidence="1" id="KW-0175">Coiled coil</keyword>
<feature type="coiled-coil region" evidence="1">
    <location>
        <begin position="438"/>
        <end position="549"/>
    </location>
</feature>
<feature type="coiled-coil region" evidence="1">
    <location>
        <begin position="986"/>
        <end position="1027"/>
    </location>
</feature>
<feature type="coiled-coil region" evidence="1">
    <location>
        <begin position="352"/>
        <end position="414"/>
    </location>
</feature>
<proteinExistence type="predicted"/>
<evidence type="ECO:0000313" key="4">
    <source>
        <dbReference type="EMBL" id="MPA74689.1"/>
    </source>
</evidence>
<feature type="domain" description="C2 NT-type" evidence="3">
    <location>
        <begin position="6"/>
        <end position="141"/>
    </location>
</feature>
<sequence length="1044" mass="120524">MFKSARWRREKKKIKAVFKLQFQATQVPQLRGTTMMISLVPADVGKPTVRLEKAPVLDGTCSWENPIYETVKLIRELKTGIFSDKIYYFIMSTGSSKSGILGEVSLNLADYIEATKPLTVSLPLRTSDSAAILHVTLQNIQGGVDQRDVEESEAPMAKLQDRNLKNQMRNCNRDGSGNPNFAEDEHFNNFTSQNAELNGSFRDLETENSTIPQDHTTLRRNPMPPQRTINTIPTENHVHRRSITDWSLGSASDGSMADSTNSPEENLPRDRLEEASNTSIERLKSEISMLERQVEVSELELQSLRKQIVKESRRGQDQSRQIVSLKEERDTLKTECEWLKSSQQNVDEAEVSNQLQMESESLRILLDEVRQELNHEKDLNTTLRLQLEKTEDSNAELILAVRDLDEMLEQKNREMSLLSSIAKHSQNVSKCDHDAKEVDLLKQKVTDLSGEIEVYMKEREELKMHMKQLGLDYEILKQENHDISSKLEQNQIEQMKMQNECSEFLATIKEFKKDIQKQALELSESSDTINKLETQVKSLEKELEKQAQGFEDDLEAMGCAKVEQEQRAIRAEEALRKTRWNNANAAERLQEEFRRLSVEMASKLDENEKLAMKAVTEANDLRLQKRVLEEMLQKANEELGLIKDQYEVKLQELSNKTDLKAKQIEQMSLELHEKSMKVENFKVHEEEMHEAFSSEIQTLKGDIEGLKMEKNCFFEEAEQKEILRGETEQMKTSIGEQEMLQRRSKEREDLEREFASVRKEAEELQEESNTLRSLEDKNETIVGTLQSEVQKLKVQYNDLKNSMFEVDLEKENLRKQVFKLEGDLQKKEEAITSLKQATHSDVKQMTSRDNKTGLFPCDYAMEVVFLKEKLNLLKEQIEPKEAALENSTISLVKDKDLRIKIEEMQTSLEQLDHSRSFSAEQFQQEVGLPEEVTANTRELERTRSRGENVQLLEKSTTVGKAPLESELRTCSEKETIVSPFHTNDDLTELLSEVALLKKRNKHMEGELKEMQERYSEISLKFAEVEGERQQLVMTVRNLKNGKKN</sequence>